<dbReference type="PANTHER" id="PTHR18901:SF38">
    <property type="entry name" value="PSEUDOURIDINE-5'-PHOSPHATASE"/>
    <property type="match status" value="1"/>
</dbReference>
<sequence>MIQGVIFDMDGLMFDTERLWDTLWEPTCRALGIPMPEDTETFFAEGRGLAGEKLRAHVQKYFPQVDPQRMLDKIWQIGTERFARGVPCKPGLRELLALLEERGIPRIVASSSPRNMIEQNLQTTGTARYFHDVVCGADVKNSKPAPDIFLEAARRLGLDIRNCLVLEDSFNGVRAGHAAGAVTVMVPDMAQPDAEIRSLYTRCCRDLFEVRDLLRAGEL</sequence>
<dbReference type="InterPro" id="IPR036412">
    <property type="entry name" value="HAD-like_sf"/>
</dbReference>
<evidence type="ECO:0000313" key="2">
    <source>
        <dbReference type="Proteomes" id="UP000824105"/>
    </source>
</evidence>
<reference evidence="1" key="1">
    <citation type="journal article" date="2021" name="PeerJ">
        <title>Extensive microbial diversity within the chicken gut microbiome revealed by metagenomics and culture.</title>
        <authorList>
            <person name="Gilroy R."/>
            <person name="Ravi A."/>
            <person name="Getino M."/>
            <person name="Pursley I."/>
            <person name="Horton D.L."/>
            <person name="Alikhan N.F."/>
            <person name="Baker D."/>
            <person name="Gharbi K."/>
            <person name="Hall N."/>
            <person name="Watson M."/>
            <person name="Adriaenssens E.M."/>
            <person name="Foster-Nyarko E."/>
            <person name="Jarju S."/>
            <person name="Secka A."/>
            <person name="Antonio M."/>
            <person name="Oren A."/>
            <person name="Chaudhuri R.R."/>
            <person name="La Ragione R."/>
            <person name="Hildebrand F."/>
            <person name="Pallen M.J."/>
        </authorList>
    </citation>
    <scope>NUCLEOTIDE SEQUENCE</scope>
    <source>
        <strain evidence="1">CHK188-11489</strain>
    </source>
</reference>
<accession>A0A9D2JPB0</accession>
<proteinExistence type="predicted"/>
<dbReference type="SFLD" id="SFLDS00003">
    <property type="entry name" value="Haloacid_Dehalogenase"/>
    <property type="match status" value="1"/>
</dbReference>
<dbReference type="Pfam" id="PF13419">
    <property type="entry name" value="HAD_2"/>
    <property type="match status" value="1"/>
</dbReference>
<comment type="caution">
    <text evidence="1">The sequence shown here is derived from an EMBL/GenBank/DDBJ whole genome shotgun (WGS) entry which is preliminary data.</text>
</comment>
<protein>
    <submittedName>
        <fullName evidence="1">HAD family phosphatase</fullName>
    </submittedName>
</protein>
<dbReference type="InterPro" id="IPR006439">
    <property type="entry name" value="HAD-SF_hydro_IA"/>
</dbReference>
<dbReference type="InterPro" id="IPR023198">
    <property type="entry name" value="PGP-like_dom2"/>
</dbReference>
<dbReference type="Proteomes" id="UP000824105">
    <property type="component" value="Unassembled WGS sequence"/>
</dbReference>
<dbReference type="AlphaFoldDB" id="A0A9D2JPB0"/>
<dbReference type="EMBL" id="DXBF01000069">
    <property type="protein sequence ID" value="HIZ62885.1"/>
    <property type="molecule type" value="Genomic_DNA"/>
</dbReference>
<dbReference type="Gene3D" id="1.10.150.240">
    <property type="entry name" value="Putative phosphatase, domain 2"/>
    <property type="match status" value="1"/>
</dbReference>
<dbReference type="NCBIfam" id="TIGR01509">
    <property type="entry name" value="HAD-SF-IA-v3"/>
    <property type="match status" value="1"/>
</dbReference>
<dbReference type="PANTHER" id="PTHR18901">
    <property type="entry name" value="2-DEOXYGLUCOSE-6-PHOSPHATE PHOSPHATASE 2"/>
    <property type="match status" value="1"/>
</dbReference>
<dbReference type="Gene3D" id="3.40.50.1000">
    <property type="entry name" value="HAD superfamily/HAD-like"/>
    <property type="match status" value="1"/>
</dbReference>
<organism evidence="1 2">
    <name type="scientific">Candidatus Gemmiger avistercoris</name>
    <dbReference type="NCBI Taxonomy" id="2838606"/>
    <lineage>
        <taxon>Bacteria</taxon>
        <taxon>Bacillati</taxon>
        <taxon>Bacillota</taxon>
        <taxon>Clostridia</taxon>
        <taxon>Eubacteriales</taxon>
        <taxon>Gemmiger</taxon>
    </lineage>
</organism>
<dbReference type="SFLD" id="SFLDG01129">
    <property type="entry name" value="C1.5:_HAD__Beta-PGM__Phosphata"/>
    <property type="match status" value="1"/>
</dbReference>
<name>A0A9D2JPB0_9FIRM</name>
<reference evidence="1" key="2">
    <citation type="submission" date="2021-04" db="EMBL/GenBank/DDBJ databases">
        <authorList>
            <person name="Gilroy R."/>
        </authorList>
    </citation>
    <scope>NUCLEOTIDE SEQUENCE</scope>
    <source>
        <strain evidence="1">CHK188-11489</strain>
    </source>
</reference>
<dbReference type="InterPro" id="IPR023214">
    <property type="entry name" value="HAD_sf"/>
</dbReference>
<evidence type="ECO:0000313" key="1">
    <source>
        <dbReference type="EMBL" id="HIZ62885.1"/>
    </source>
</evidence>
<gene>
    <name evidence="1" type="ORF">H9724_09000</name>
</gene>
<dbReference type="SUPFAM" id="SSF56784">
    <property type="entry name" value="HAD-like"/>
    <property type="match status" value="1"/>
</dbReference>
<dbReference type="InterPro" id="IPR041492">
    <property type="entry name" value="HAD_2"/>
</dbReference>